<gene>
    <name evidence="4" type="ORF">KK060_24140</name>
</gene>
<evidence type="ECO:0000313" key="4">
    <source>
        <dbReference type="EMBL" id="MBT1706390.1"/>
    </source>
</evidence>
<dbReference type="InterPro" id="IPR000182">
    <property type="entry name" value="GNAT_dom"/>
</dbReference>
<protein>
    <submittedName>
        <fullName evidence="4">GNAT family N-acetyltransferase</fullName>
        <ecNumber evidence="4">2.3.1.-</ecNumber>
    </submittedName>
</protein>
<dbReference type="InterPro" id="IPR016181">
    <property type="entry name" value="Acyl_CoA_acyltransferase"/>
</dbReference>
<dbReference type="InterPro" id="IPR050680">
    <property type="entry name" value="YpeA/RimI_acetyltransf"/>
</dbReference>
<proteinExistence type="predicted"/>
<keyword evidence="2 4" id="KW-0012">Acyltransferase</keyword>
<dbReference type="SUPFAM" id="SSF55729">
    <property type="entry name" value="Acyl-CoA N-acyltransferases (Nat)"/>
    <property type="match status" value="1"/>
</dbReference>
<feature type="domain" description="N-acetyltransferase" evidence="3">
    <location>
        <begin position="2"/>
        <end position="184"/>
    </location>
</feature>
<reference evidence="4 5" key="1">
    <citation type="submission" date="2021-05" db="EMBL/GenBank/DDBJ databases">
        <title>A Polyphasic approach of four new species of the genus Ohtaekwangia: Ohtaekwangia histidinii sp. nov., Ohtaekwangia cretensis sp. nov., Ohtaekwangia indiensis sp. nov., Ohtaekwangia reichenbachii sp. nov. from diverse environment.</title>
        <authorList>
            <person name="Octaviana S."/>
        </authorList>
    </citation>
    <scope>NUCLEOTIDE SEQUENCE [LARGE SCALE GENOMIC DNA]</scope>
    <source>
        <strain evidence="4 5">PWU20</strain>
    </source>
</reference>
<evidence type="ECO:0000259" key="3">
    <source>
        <dbReference type="PROSITE" id="PS51186"/>
    </source>
</evidence>
<comment type="caution">
    <text evidence="4">The sequence shown here is derived from an EMBL/GenBank/DDBJ whole genome shotgun (WGS) entry which is preliminary data.</text>
</comment>
<name>A0ABS5VY98_9BACT</name>
<evidence type="ECO:0000256" key="2">
    <source>
        <dbReference type="ARBA" id="ARBA00023315"/>
    </source>
</evidence>
<dbReference type="Pfam" id="PF00583">
    <property type="entry name" value="Acetyltransf_1"/>
    <property type="match status" value="1"/>
</dbReference>
<organism evidence="4 5">
    <name type="scientific">Chryseosolibacter indicus</name>
    <dbReference type="NCBI Taxonomy" id="2782351"/>
    <lineage>
        <taxon>Bacteria</taxon>
        <taxon>Pseudomonadati</taxon>
        <taxon>Bacteroidota</taxon>
        <taxon>Cytophagia</taxon>
        <taxon>Cytophagales</taxon>
        <taxon>Chryseotaleaceae</taxon>
        <taxon>Chryseosolibacter</taxon>
    </lineage>
</organism>
<keyword evidence="5" id="KW-1185">Reference proteome</keyword>
<evidence type="ECO:0000313" key="5">
    <source>
        <dbReference type="Proteomes" id="UP000772618"/>
    </source>
</evidence>
<dbReference type="GO" id="GO:0016746">
    <property type="term" value="F:acyltransferase activity"/>
    <property type="evidence" value="ECO:0007669"/>
    <property type="project" value="UniProtKB-KW"/>
</dbReference>
<dbReference type="EC" id="2.3.1.-" evidence="4"/>
<keyword evidence="1 4" id="KW-0808">Transferase</keyword>
<dbReference type="PANTHER" id="PTHR43420">
    <property type="entry name" value="ACETYLTRANSFERASE"/>
    <property type="match status" value="1"/>
</dbReference>
<sequence>MVVIRKAAVNDAKAIAEYLLLAMKEIVFRFIGEEDLNKAYKFMLHFVEKNDNQYSWENCWIAEDGNKVIGAINLYDGAHLHQLRQPVIEHIRSNFNNNFAVEDETQAGEYYIDTLGVAPARQGNGIGTKLLQFVIDEYVNKRKQTLGLLVDEENLNAKRLYLKLGFKSAGIRHLFGKRMEHLQVSTVSPEKI</sequence>
<dbReference type="PROSITE" id="PS51186">
    <property type="entry name" value="GNAT"/>
    <property type="match status" value="1"/>
</dbReference>
<evidence type="ECO:0000256" key="1">
    <source>
        <dbReference type="ARBA" id="ARBA00022679"/>
    </source>
</evidence>
<dbReference type="Gene3D" id="3.40.630.30">
    <property type="match status" value="1"/>
</dbReference>
<dbReference type="Proteomes" id="UP000772618">
    <property type="component" value="Unassembled WGS sequence"/>
</dbReference>
<dbReference type="EMBL" id="JAHESD010000106">
    <property type="protein sequence ID" value="MBT1706390.1"/>
    <property type="molecule type" value="Genomic_DNA"/>
</dbReference>
<accession>A0ABS5VY98</accession>
<dbReference type="PANTHER" id="PTHR43420:SF44">
    <property type="entry name" value="ACETYLTRANSFERASE YPEA"/>
    <property type="match status" value="1"/>
</dbReference>
<dbReference type="CDD" id="cd04301">
    <property type="entry name" value="NAT_SF"/>
    <property type="match status" value="1"/>
</dbReference>
<dbReference type="RefSeq" id="WP_254157677.1">
    <property type="nucleotide sequence ID" value="NZ_JAHESD010000106.1"/>
</dbReference>